<feature type="domain" description="Helicase ATP-binding" evidence="6">
    <location>
        <begin position="712"/>
        <end position="885"/>
    </location>
</feature>
<sequence length="1672" mass="186878">MGPKTKSKKKRKAQAGATRGFCTTSVPRTATSKEQPNHPSPLSQNTTLPLSNADQESSLASHPGDERVTESTITNTATAAPLSPGPGLPQALSVPSAIPSVSDQEVYDLGCALRPWVQGRLKTFTEGEAQCKPPLSKPPAVTFSETHEAQVVETLREYYNSYPDEYSSVDSLPFHNYTHRHYVRTLYFHYEVLLHYGFQDQHIRSTFQATGGLDLLACVTWLCLNLDRNELPMGFSDKYQQDIADRQRGSAATDEADARSPISSTSPELNSIVDSLDTEKRRPNSPQVNRSLQKSPPPKESKVSAEQYDPIQCDESDDDDGWSSSDEFDVNIKHAHARLQVIHYQRKIAQFNRSPQTHSPNLTKWQRELTRWQTGATRYAEDYLFDSEDANHHFALKMAEYDRLHTTPNETLDGVVEGPPVSSPKGRSPPPSPTLESQPADNVEDSDVFSDMSDDQGLFGAMYGDEDGSTQSTTTAKDHPSLPCTTVSYRVMDLSLNKWGTGPSPVHLLTGVCKARDKDVTVRFHGQKGLPLGLHQSIVNIVWHPRLRCASQTFDRPEVAFNSVTEAEYYVATWALFHLSAGEHHRQLPPVLRDEWQQWKEERQARETEKHMAQWVPTYRFLYDQATQVQTDQLRSVATSRLDSTHKSCAVISSDSTSTQASAIPQPSRTAWNRQILDQQRTLNNRRAAPSFSSIGRVKAELPVAQFQTTIQATLRDHPIIIIKGETGCGKSTQVPQYLIENILQTPDSDRQHVLCTQPRRISAMSIAARVSQELGEGSHMLGTAQSLVGYQIRLGSRTHPRNLLTFCTTGILLRRLETDPNLVGVSHVILDEIQERTLDLDFLMLILKRLVQRRPDFRLVLMSATVDETLFQTYFDQCPIIKVPGRTFPVRAFHLEDVLHLTKYAVDPWSPYCVQPSGGDGQSTAVRLKGKGGKRYQVSLSWEPDELEVAGDDDLGGSDEDTAVSETDDTELDSQSSTADPSSTSPETALNRNPVTLVQVGHRKSDPRLPSVTLNELVVNLDLIMHLLECLCPDEQTLNCPLRGQSDIISASQHGAILVFLPGIAQIRSLYDTLLASSWFGDRRRFRIFPLHSSLSSEEQQAVFQVFSPELNVRKIVLATNIAETGITIPDCTVVIDSGKAKQYHYHPGRRVTMIEESFISQANADQRQGRAGRVQPGVCFRLYTQTRYKLMEAFEKPEILRLPLENLCLRAIMYGYTNVARFLASALTPPPRRNVSQALTTLEDVGAVENKLAQSPSDSTAEHVPTWMAPPSEALEALAILKEPVQRKGLAQPSTSRHHSQTQPSHQLTPLGYQLARLPVDVYLGKAVLYGVLFNCLDPILTITAILNSKSPFISSMNQQKEVDAAKRRFSQRSHSDFITMYYAYRAWREQCLRNSLSKVLAFCRTNFLSHTHLMAIEQIKGQLLTLLYQSGLVQRHPTDTEACSALTNTSRVLRRVLCLVPDRFNQLGDSVPVIHATLVAGFYPKLAVYIPPVAKGAQFSDKLLQRQPRFNPRHSPNVNSQVPIMVSRGSVNNALTAGDYLRHYTTVSSSQALLQPCYSSEVLWPWLLYYTMTHGETIATAWETTLVPSLPVAMFSESLEPHFTQRVVSLDQGRFYLQCFPRTAILLRGLRQVLQKIHRFAFTHPGQPLPGPEAQVLTALLQTLSSNPA</sequence>
<organism evidence="8 9">
    <name type="scientific">Dispira parvispora</name>
    <dbReference type="NCBI Taxonomy" id="1520584"/>
    <lineage>
        <taxon>Eukaryota</taxon>
        <taxon>Fungi</taxon>
        <taxon>Fungi incertae sedis</taxon>
        <taxon>Zoopagomycota</taxon>
        <taxon>Kickxellomycotina</taxon>
        <taxon>Dimargaritomycetes</taxon>
        <taxon>Dimargaritales</taxon>
        <taxon>Dimargaritaceae</taxon>
        <taxon>Dispira</taxon>
    </lineage>
</organism>
<gene>
    <name evidence="8" type="ORF">IWQ62_000135</name>
</gene>
<dbReference type="EMBL" id="JANBPY010000004">
    <property type="protein sequence ID" value="KAJ1970166.1"/>
    <property type="molecule type" value="Genomic_DNA"/>
</dbReference>
<dbReference type="Pfam" id="PF24899">
    <property type="entry name" value="UBA_DHX29"/>
    <property type="match status" value="1"/>
</dbReference>
<dbReference type="SMART" id="SM00487">
    <property type="entry name" value="DEXDc"/>
    <property type="match status" value="1"/>
</dbReference>
<name>A0A9W8AZ07_9FUNG</name>
<dbReference type="PROSITE" id="PS51194">
    <property type="entry name" value="HELICASE_CTER"/>
    <property type="match status" value="1"/>
</dbReference>
<evidence type="ECO:0000313" key="9">
    <source>
        <dbReference type="Proteomes" id="UP001150925"/>
    </source>
</evidence>
<dbReference type="GO" id="GO:0003723">
    <property type="term" value="F:RNA binding"/>
    <property type="evidence" value="ECO:0007669"/>
    <property type="project" value="TreeGrafter"/>
</dbReference>
<dbReference type="GO" id="GO:0016787">
    <property type="term" value="F:hydrolase activity"/>
    <property type="evidence" value="ECO:0007669"/>
    <property type="project" value="UniProtKB-KW"/>
</dbReference>
<comment type="catalytic activity">
    <reaction evidence="4">
        <text>ATP + H2O = ADP + phosphate + H(+)</text>
        <dbReference type="Rhea" id="RHEA:13065"/>
        <dbReference type="ChEBI" id="CHEBI:15377"/>
        <dbReference type="ChEBI" id="CHEBI:15378"/>
        <dbReference type="ChEBI" id="CHEBI:30616"/>
        <dbReference type="ChEBI" id="CHEBI:43474"/>
        <dbReference type="ChEBI" id="CHEBI:456216"/>
        <dbReference type="EC" id="3.6.4.13"/>
    </reaction>
</comment>
<feature type="region of interest" description="Disordered" evidence="5">
    <location>
        <begin position="1"/>
        <end position="71"/>
    </location>
</feature>
<dbReference type="CDD" id="cd18791">
    <property type="entry name" value="SF2_C_RHA"/>
    <property type="match status" value="1"/>
</dbReference>
<evidence type="ECO:0000259" key="6">
    <source>
        <dbReference type="PROSITE" id="PS51192"/>
    </source>
</evidence>
<dbReference type="EC" id="3.6.4.13" evidence="1"/>
<feature type="compositionally biased region" description="Acidic residues" evidence="5">
    <location>
        <begin position="442"/>
        <end position="451"/>
    </location>
</feature>
<comment type="caution">
    <text evidence="8">The sequence shown here is derived from an EMBL/GenBank/DDBJ whole genome shotgun (WGS) entry which is preliminary data.</text>
</comment>
<evidence type="ECO:0000259" key="7">
    <source>
        <dbReference type="PROSITE" id="PS51194"/>
    </source>
</evidence>
<feature type="region of interest" description="Disordered" evidence="5">
    <location>
        <begin position="245"/>
        <end position="306"/>
    </location>
</feature>
<feature type="compositionally biased region" description="Polar residues" evidence="5">
    <location>
        <begin position="21"/>
        <end position="34"/>
    </location>
</feature>
<dbReference type="Proteomes" id="UP001150925">
    <property type="component" value="Unassembled WGS sequence"/>
</dbReference>
<dbReference type="PROSITE" id="PS51192">
    <property type="entry name" value="HELICASE_ATP_BIND_1"/>
    <property type="match status" value="1"/>
</dbReference>
<dbReference type="InterPro" id="IPR011545">
    <property type="entry name" value="DEAD/DEAH_box_helicase_dom"/>
</dbReference>
<evidence type="ECO:0000256" key="1">
    <source>
        <dbReference type="ARBA" id="ARBA00012552"/>
    </source>
</evidence>
<dbReference type="InterPro" id="IPR027417">
    <property type="entry name" value="P-loop_NTPase"/>
</dbReference>
<dbReference type="SMART" id="SM00847">
    <property type="entry name" value="HA2"/>
    <property type="match status" value="1"/>
</dbReference>
<feature type="compositionally biased region" description="Acidic residues" evidence="5">
    <location>
        <begin position="948"/>
        <end position="973"/>
    </location>
</feature>
<feature type="region of interest" description="Disordered" evidence="5">
    <location>
        <begin position="948"/>
        <end position="996"/>
    </location>
</feature>
<dbReference type="Pfam" id="PF00270">
    <property type="entry name" value="DEAD"/>
    <property type="match status" value="1"/>
</dbReference>
<evidence type="ECO:0000256" key="3">
    <source>
        <dbReference type="ARBA" id="ARBA00022840"/>
    </source>
</evidence>
<proteinExistence type="predicted"/>
<feature type="domain" description="Helicase C-terminal" evidence="7">
    <location>
        <begin position="1045"/>
        <end position="1217"/>
    </location>
</feature>
<dbReference type="InterPro" id="IPR007502">
    <property type="entry name" value="Helicase-assoc_dom"/>
</dbReference>
<feature type="compositionally biased region" description="Low complexity" evidence="5">
    <location>
        <begin position="974"/>
        <end position="987"/>
    </location>
</feature>
<evidence type="ECO:0000256" key="5">
    <source>
        <dbReference type="SAM" id="MobiDB-lite"/>
    </source>
</evidence>
<keyword evidence="3" id="KW-0067">ATP-binding</keyword>
<dbReference type="Pfam" id="PF21010">
    <property type="entry name" value="HA2_C"/>
    <property type="match status" value="1"/>
</dbReference>
<feature type="compositionally biased region" description="Polar residues" evidence="5">
    <location>
        <begin position="284"/>
        <end position="294"/>
    </location>
</feature>
<feature type="compositionally biased region" description="Basic residues" evidence="5">
    <location>
        <begin position="1"/>
        <end position="13"/>
    </location>
</feature>
<accession>A0A9W8AZ07</accession>
<feature type="compositionally biased region" description="Polar residues" evidence="5">
    <location>
        <begin position="40"/>
        <end position="60"/>
    </location>
</feature>
<dbReference type="SMART" id="SM00490">
    <property type="entry name" value="HELICc"/>
    <property type="match status" value="1"/>
</dbReference>
<dbReference type="Gene3D" id="3.40.50.300">
    <property type="entry name" value="P-loop containing nucleotide triphosphate hydrolases"/>
    <property type="match status" value="2"/>
</dbReference>
<dbReference type="GO" id="GO:0003724">
    <property type="term" value="F:RNA helicase activity"/>
    <property type="evidence" value="ECO:0007669"/>
    <property type="project" value="UniProtKB-EC"/>
</dbReference>
<dbReference type="InterPro" id="IPR014001">
    <property type="entry name" value="Helicase_ATP-bd"/>
</dbReference>
<dbReference type="InterPro" id="IPR056890">
    <property type="entry name" value="UBA_DHX29-like"/>
</dbReference>
<feature type="region of interest" description="Disordered" evidence="5">
    <location>
        <begin position="409"/>
        <end position="451"/>
    </location>
</feature>
<protein>
    <recommendedName>
        <fullName evidence="1">RNA helicase</fullName>
        <ecNumber evidence="1">3.6.4.13</ecNumber>
    </recommendedName>
</protein>
<feature type="compositionally biased region" description="Polar residues" evidence="5">
    <location>
        <begin position="261"/>
        <end position="273"/>
    </location>
</feature>
<dbReference type="FunFam" id="3.40.50.300:FF:000500">
    <property type="entry name" value="ATP-dependent RNA helicase DHX29"/>
    <property type="match status" value="1"/>
</dbReference>
<dbReference type="GO" id="GO:0005524">
    <property type="term" value="F:ATP binding"/>
    <property type="evidence" value="ECO:0007669"/>
    <property type="project" value="UniProtKB-KW"/>
</dbReference>
<keyword evidence="9" id="KW-1185">Reference proteome</keyword>
<keyword evidence="2" id="KW-0547">Nucleotide-binding</keyword>
<reference evidence="8" key="1">
    <citation type="submission" date="2022-07" db="EMBL/GenBank/DDBJ databases">
        <title>Phylogenomic reconstructions and comparative analyses of Kickxellomycotina fungi.</title>
        <authorList>
            <person name="Reynolds N.K."/>
            <person name="Stajich J.E."/>
            <person name="Barry K."/>
            <person name="Grigoriev I.V."/>
            <person name="Crous P."/>
            <person name="Smith M.E."/>
        </authorList>
    </citation>
    <scope>NUCLEOTIDE SEQUENCE</scope>
    <source>
        <strain evidence="8">RSA 1196</strain>
    </source>
</reference>
<evidence type="ECO:0000313" key="8">
    <source>
        <dbReference type="EMBL" id="KAJ1970166.1"/>
    </source>
</evidence>
<dbReference type="OrthoDB" id="5600252at2759"/>
<dbReference type="CDD" id="cd17917">
    <property type="entry name" value="DEXHc_RHA-like"/>
    <property type="match status" value="1"/>
</dbReference>
<dbReference type="Gene3D" id="1.20.120.1080">
    <property type="match status" value="1"/>
</dbReference>
<evidence type="ECO:0000256" key="2">
    <source>
        <dbReference type="ARBA" id="ARBA00022741"/>
    </source>
</evidence>
<evidence type="ECO:0000256" key="4">
    <source>
        <dbReference type="ARBA" id="ARBA00047984"/>
    </source>
</evidence>
<dbReference type="PANTHER" id="PTHR18934:SF145">
    <property type="entry name" value="ATP-DEPENDENT RNA HELICASE DHX57-RELATED"/>
    <property type="match status" value="1"/>
</dbReference>
<dbReference type="InterPro" id="IPR001650">
    <property type="entry name" value="Helicase_C-like"/>
</dbReference>
<dbReference type="PANTHER" id="PTHR18934">
    <property type="entry name" value="ATP-DEPENDENT RNA HELICASE"/>
    <property type="match status" value="1"/>
</dbReference>
<dbReference type="SUPFAM" id="SSF52540">
    <property type="entry name" value="P-loop containing nucleoside triphosphate hydrolases"/>
    <property type="match status" value="1"/>
</dbReference>
<dbReference type="Pfam" id="PF00271">
    <property type="entry name" value="Helicase_C"/>
    <property type="match status" value="1"/>
</dbReference>